<sequence>MEVGLNQAVSRSRIGGYFKLEARKTTFTTEIRAGLTTFLTMAYIISVNSSILVDSGGPCTVHDCSPQPHLAGDCRLRPNPGYDRCLAEVKNDLIVATAAVAALGSLAMGSIANLPLALAPGMGANAFFTYNMVGFHGAGPVPYAAALAAVMLEGALFFVISALGLRGRLARLVPRGIRLASAAGIGLFLAFTGLQSGEGVGLVGSSSSTFVTLASGALQSPTFWLGAGGFLLTAHCLSRGVKGGMIFGIMFVTVVSWFRGTGVSTFPKNPAGDVAFGYFRRIVDFHVIKRTAGRVDFAGLRSPAAWVPLLTLLYVDVLDTTGSMYSMAEYGGFADEKGGFEGEYRAFMVDAGSTIVGAAMGTTTVTTFIESTAGMREGGRTGLTAVAAAACFAGSVFLAPLLTSVPAWAVGPALVMVGMMMMKMAKEIEWGEPREAVPAFVTMILMPFTFSIANGIIAGIGIHVALHLYDYGAAAVGWVWRAREAVGEGRNQVSAASGEVQPPAPLPV</sequence>
<evidence type="ECO:0000313" key="8">
    <source>
        <dbReference type="EMBL" id="PKA57816.1"/>
    </source>
</evidence>
<proteinExistence type="inferred from homology"/>
<feature type="transmembrane region" description="Helical" evidence="7">
    <location>
        <begin position="437"/>
        <end position="462"/>
    </location>
</feature>
<evidence type="ECO:0000256" key="5">
    <source>
        <dbReference type="ARBA" id="ARBA00022989"/>
    </source>
</evidence>
<feature type="transmembrane region" description="Helical" evidence="7">
    <location>
        <begin position="244"/>
        <end position="260"/>
    </location>
</feature>
<keyword evidence="6 7" id="KW-0472">Membrane</keyword>
<protein>
    <submittedName>
        <fullName evidence="8">Adenine/guanine permease AZG2</fullName>
    </submittedName>
</protein>
<evidence type="ECO:0000256" key="2">
    <source>
        <dbReference type="ARBA" id="ARBA00005697"/>
    </source>
</evidence>
<keyword evidence="3" id="KW-0813">Transport</keyword>
<accession>A0A2I0AQR9</accession>
<evidence type="ECO:0000256" key="1">
    <source>
        <dbReference type="ARBA" id="ARBA00004141"/>
    </source>
</evidence>
<dbReference type="GO" id="GO:0005886">
    <property type="term" value="C:plasma membrane"/>
    <property type="evidence" value="ECO:0007669"/>
    <property type="project" value="TreeGrafter"/>
</dbReference>
<keyword evidence="9" id="KW-1185">Reference proteome</keyword>
<reference evidence="8 9" key="1">
    <citation type="journal article" date="2017" name="Nature">
        <title>The Apostasia genome and the evolution of orchids.</title>
        <authorList>
            <person name="Zhang G.Q."/>
            <person name="Liu K.W."/>
            <person name="Li Z."/>
            <person name="Lohaus R."/>
            <person name="Hsiao Y.Y."/>
            <person name="Niu S.C."/>
            <person name="Wang J.Y."/>
            <person name="Lin Y.C."/>
            <person name="Xu Q."/>
            <person name="Chen L.J."/>
            <person name="Yoshida K."/>
            <person name="Fujiwara S."/>
            <person name="Wang Z.W."/>
            <person name="Zhang Y.Q."/>
            <person name="Mitsuda N."/>
            <person name="Wang M."/>
            <person name="Liu G.H."/>
            <person name="Pecoraro L."/>
            <person name="Huang H.X."/>
            <person name="Xiao X.J."/>
            <person name="Lin M."/>
            <person name="Wu X.Y."/>
            <person name="Wu W.L."/>
            <person name="Chen Y.Y."/>
            <person name="Chang S.B."/>
            <person name="Sakamoto S."/>
            <person name="Ohme-Takagi M."/>
            <person name="Yagi M."/>
            <person name="Zeng S.J."/>
            <person name="Shen C.Y."/>
            <person name="Yeh C.M."/>
            <person name="Luo Y.B."/>
            <person name="Tsai W.C."/>
            <person name="Van de Peer Y."/>
            <person name="Liu Z.J."/>
        </authorList>
    </citation>
    <scope>NUCLEOTIDE SEQUENCE [LARGE SCALE GENOMIC DNA]</scope>
    <source>
        <strain evidence="9">cv. Shenzhen</strain>
        <tissue evidence="8">Stem</tissue>
    </source>
</reference>
<evidence type="ECO:0000313" key="9">
    <source>
        <dbReference type="Proteomes" id="UP000236161"/>
    </source>
</evidence>
<dbReference type="PANTHER" id="PTHR43337:SF13">
    <property type="entry name" value="ADENINE_GUANINE PERMEASE AZG2"/>
    <property type="match status" value="1"/>
</dbReference>
<dbReference type="AlphaFoldDB" id="A0A2I0AQR9"/>
<feature type="transmembrane region" description="Helical" evidence="7">
    <location>
        <begin position="93"/>
        <end position="121"/>
    </location>
</feature>
<gene>
    <name evidence="8" type="primary">AZG2</name>
    <name evidence="8" type="ORF">AXF42_Ash015194</name>
</gene>
<feature type="transmembrane region" description="Helical" evidence="7">
    <location>
        <begin position="209"/>
        <end position="232"/>
    </location>
</feature>
<feature type="transmembrane region" description="Helical" evidence="7">
    <location>
        <begin position="346"/>
        <end position="369"/>
    </location>
</feature>
<dbReference type="InterPro" id="IPR006043">
    <property type="entry name" value="NCS2"/>
</dbReference>
<dbReference type="OrthoDB" id="431212at2759"/>
<dbReference type="Proteomes" id="UP000236161">
    <property type="component" value="Unassembled WGS sequence"/>
</dbReference>
<dbReference type="STRING" id="1088818.A0A2I0AQR9"/>
<dbReference type="GO" id="GO:0015854">
    <property type="term" value="P:guanine transport"/>
    <property type="evidence" value="ECO:0007669"/>
    <property type="project" value="TreeGrafter"/>
</dbReference>
<evidence type="ECO:0000256" key="4">
    <source>
        <dbReference type="ARBA" id="ARBA00022692"/>
    </source>
</evidence>
<comment type="similarity">
    <text evidence="2">Belongs to the nucleobase:cation symporter-2 (NCS2) (TC 2.A.40) family. Azg-like subfamily.</text>
</comment>
<dbReference type="EMBL" id="KZ451960">
    <property type="protein sequence ID" value="PKA57816.1"/>
    <property type="molecule type" value="Genomic_DNA"/>
</dbReference>
<keyword evidence="5 7" id="KW-1133">Transmembrane helix</keyword>
<dbReference type="InterPro" id="IPR045018">
    <property type="entry name" value="Azg-like"/>
</dbReference>
<feature type="transmembrane region" description="Helical" evidence="7">
    <location>
        <begin position="177"/>
        <end position="197"/>
    </location>
</feature>
<dbReference type="Pfam" id="PF00860">
    <property type="entry name" value="Xan_ur_permease"/>
    <property type="match status" value="1"/>
</dbReference>
<dbReference type="GO" id="GO:0015853">
    <property type="term" value="P:adenine transport"/>
    <property type="evidence" value="ECO:0007669"/>
    <property type="project" value="TreeGrafter"/>
</dbReference>
<evidence type="ECO:0000256" key="3">
    <source>
        <dbReference type="ARBA" id="ARBA00022448"/>
    </source>
</evidence>
<dbReference type="GO" id="GO:0005345">
    <property type="term" value="F:purine nucleobase transmembrane transporter activity"/>
    <property type="evidence" value="ECO:0007669"/>
    <property type="project" value="TreeGrafter"/>
</dbReference>
<feature type="transmembrane region" description="Helical" evidence="7">
    <location>
        <begin position="141"/>
        <end position="165"/>
    </location>
</feature>
<organism evidence="8 9">
    <name type="scientific">Apostasia shenzhenica</name>
    <dbReference type="NCBI Taxonomy" id="1088818"/>
    <lineage>
        <taxon>Eukaryota</taxon>
        <taxon>Viridiplantae</taxon>
        <taxon>Streptophyta</taxon>
        <taxon>Embryophyta</taxon>
        <taxon>Tracheophyta</taxon>
        <taxon>Spermatophyta</taxon>
        <taxon>Magnoliopsida</taxon>
        <taxon>Liliopsida</taxon>
        <taxon>Asparagales</taxon>
        <taxon>Orchidaceae</taxon>
        <taxon>Apostasioideae</taxon>
        <taxon>Apostasia</taxon>
    </lineage>
</organism>
<dbReference type="PANTHER" id="PTHR43337">
    <property type="entry name" value="XANTHINE/URACIL PERMEASE C887.17-RELATED"/>
    <property type="match status" value="1"/>
</dbReference>
<name>A0A2I0AQR9_9ASPA</name>
<evidence type="ECO:0000256" key="6">
    <source>
        <dbReference type="ARBA" id="ARBA00023136"/>
    </source>
</evidence>
<evidence type="ECO:0000256" key="7">
    <source>
        <dbReference type="SAM" id="Phobius"/>
    </source>
</evidence>
<keyword evidence="4 7" id="KW-0812">Transmembrane</keyword>
<comment type="subcellular location">
    <subcellularLocation>
        <location evidence="1">Membrane</location>
        <topology evidence="1">Multi-pass membrane protein</topology>
    </subcellularLocation>
</comment>